<keyword evidence="3" id="KW-0698">rRNA processing</keyword>
<dbReference type="CDD" id="cd02440">
    <property type="entry name" value="AdoMet_MTases"/>
    <property type="match status" value="1"/>
</dbReference>
<dbReference type="AlphaFoldDB" id="A0A9D1KXI7"/>
<reference evidence="10" key="1">
    <citation type="submission" date="2020-10" db="EMBL/GenBank/DDBJ databases">
        <authorList>
            <person name="Gilroy R."/>
        </authorList>
    </citation>
    <scope>NUCLEOTIDE SEQUENCE</scope>
    <source>
        <strain evidence="10">CHK187-14744</strain>
    </source>
</reference>
<evidence type="ECO:0000256" key="8">
    <source>
        <dbReference type="ARBA" id="ARBA00038091"/>
    </source>
</evidence>
<evidence type="ECO:0000256" key="5">
    <source>
        <dbReference type="ARBA" id="ARBA00022679"/>
    </source>
</evidence>
<comment type="similarity">
    <text evidence="8">Belongs to the methyltransferase superfamily. RlmI family.</text>
</comment>
<evidence type="ECO:0000313" key="11">
    <source>
        <dbReference type="Proteomes" id="UP000824164"/>
    </source>
</evidence>
<evidence type="ECO:0000256" key="6">
    <source>
        <dbReference type="ARBA" id="ARBA00022691"/>
    </source>
</evidence>
<feature type="domain" description="PUA" evidence="9">
    <location>
        <begin position="4"/>
        <end position="89"/>
    </location>
</feature>
<evidence type="ECO:0000256" key="7">
    <source>
        <dbReference type="ARBA" id="ARBA00022884"/>
    </source>
</evidence>
<comment type="caution">
    <text evidence="10">The sequence shown here is derived from an EMBL/GenBank/DDBJ whole genome shotgun (WGS) entry which is preliminary data.</text>
</comment>
<dbReference type="SMART" id="SM00359">
    <property type="entry name" value="PUA"/>
    <property type="match status" value="1"/>
</dbReference>
<dbReference type="SUPFAM" id="SSF53335">
    <property type="entry name" value="S-adenosyl-L-methionine-dependent methyltransferases"/>
    <property type="match status" value="1"/>
</dbReference>
<reference evidence="10" key="2">
    <citation type="journal article" date="2021" name="PeerJ">
        <title>Extensive microbial diversity within the chicken gut microbiome revealed by metagenomics and culture.</title>
        <authorList>
            <person name="Gilroy R."/>
            <person name="Ravi A."/>
            <person name="Getino M."/>
            <person name="Pursley I."/>
            <person name="Horton D.L."/>
            <person name="Alikhan N.F."/>
            <person name="Baker D."/>
            <person name="Gharbi K."/>
            <person name="Hall N."/>
            <person name="Watson M."/>
            <person name="Adriaenssens E.M."/>
            <person name="Foster-Nyarko E."/>
            <person name="Jarju S."/>
            <person name="Secka A."/>
            <person name="Antonio M."/>
            <person name="Oren A."/>
            <person name="Chaudhuri R.R."/>
            <person name="La Ragione R."/>
            <person name="Hildebrand F."/>
            <person name="Pallen M.J."/>
        </authorList>
    </citation>
    <scope>NUCLEOTIDE SEQUENCE</scope>
    <source>
        <strain evidence="10">CHK187-14744</strain>
    </source>
</reference>
<sequence>MSYAVVTLKKGEGRLLKSGGLWIFDNEIDTVMGHYANGDMVLVRDFDGYPLGRGFINQKSKIRVRMMTRNMDQEVDEAFLRMRLKNAWEYRKKVIDTSSCRIVFGEADYLPGLVIDKFSDVLVVQSLALGIDRMKTDIIRILKEILEADGISIRGVYERSDAKVRKEEGMEPVKGFIGEPFDVRVPIVENGVKYIVDVKEGQKTGFFLDQKENRKAMQRLCKDARVLDCFTHTGSFALNAGIAGAREVIGVDASETAVEQARENARLNGLEGTVRFECEDVFAYLPRLTSEGECFDLVILDPPAFTKSRRSVKNAVKGYREINMQGLRLVKDGGYFITCSCSHFMDFERFTQTIHQAADRVHRRLRQVEFRTQAADHPILWSADNSYYLKFYIFQVCDEK</sequence>
<protein>
    <submittedName>
        <fullName evidence="10">Class I SAM-dependent rRNA methyltransferase</fullName>
    </submittedName>
</protein>
<keyword evidence="4 10" id="KW-0489">Methyltransferase</keyword>
<dbReference type="InterPro" id="IPR036974">
    <property type="entry name" value="PUA_sf"/>
</dbReference>
<dbReference type="Proteomes" id="UP000824164">
    <property type="component" value="Unassembled WGS sequence"/>
</dbReference>
<dbReference type="CDD" id="cd21153">
    <property type="entry name" value="PUA_RlmI"/>
    <property type="match status" value="1"/>
</dbReference>
<evidence type="ECO:0000259" key="9">
    <source>
        <dbReference type="SMART" id="SM00359"/>
    </source>
</evidence>
<comment type="subcellular location">
    <subcellularLocation>
        <location evidence="1">Cytoplasm</location>
    </subcellularLocation>
</comment>
<keyword evidence="2" id="KW-0963">Cytoplasm</keyword>
<evidence type="ECO:0000256" key="1">
    <source>
        <dbReference type="ARBA" id="ARBA00004496"/>
    </source>
</evidence>
<gene>
    <name evidence="10" type="ORF">IAB63_09710</name>
</gene>
<dbReference type="InterPro" id="IPR041532">
    <property type="entry name" value="RlmI-like_PUA"/>
</dbReference>
<dbReference type="GO" id="GO:0003723">
    <property type="term" value="F:RNA binding"/>
    <property type="evidence" value="ECO:0007669"/>
    <property type="project" value="UniProtKB-KW"/>
</dbReference>
<dbReference type="Gene3D" id="2.30.130.10">
    <property type="entry name" value="PUA domain"/>
    <property type="match status" value="1"/>
</dbReference>
<dbReference type="InterPro" id="IPR015947">
    <property type="entry name" value="PUA-like_sf"/>
</dbReference>
<evidence type="ECO:0000256" key="4">
    <source>
        <dbReference type="ARBA" id="ARBA00022603"/>
    </source>
</evidence>
<evidence type="ECO:0000256" key="2">
    <source>
        <dbReference type="ARBA" id="ARBA00022490"/>
    </source>
</evidence>
<organism evidence="10 11">
    <name type="scientific">Candidatus Onthocola gallistercoris</name>
    <dbReference type="NCBI Taxonomy" id="2840876"/>
    <lineage>
        <taxon>Bacteria</taxon>
        <taxon>Bacillati</taxon>
        <taxon>Bacillota</taxon>
        <taxon>Bacilli</taxon>
        <taxon>Candidatus Onthocola</taxon>
    </lineage>
</organism>
<dbReference type="PROSITE" id="PS50890">
    <property type="entry name" value="PUA"/>
    <property type="match status" value="1"/>
</dbReference>
<dbReference type="InterPro" id="IPR029063">
    <property type="entry name" value="SAM-dependent_MTases_sf"/>
</dbReference>
<dbReference type="Pfam" id="PF17785">
    <property type="entry name" value="PUA_3"/>
    <property type="match status" value="1"/>
</dbReference>
<dbReference type="CDD" id="cd11572">
    <property type="entry name" value="RlmI_M_like"/>
    <property type="match status" value="1"/>
</dbReference>
<dbReference type="Pfam" id="PF10672">
    <property type="entry name" value="Methyltrans_SAM"/>
    <property type="match status" value="1"/>
</dbReference>
<dbReference type="GO" id="GO:0006364">
    <property type="term" value="P:rRNA processing"/>
    <property type="evidence" value="ECO:0007669"/>
    <property type="project" value="UniProtKB-KW"/>
</dbReference>
<dbReference type="PANTHER" id="PTHR42873:SF1">
    <property type="entry name" value="S-ADENOSYLMETHIONINE-DEPENDENT METHYLTRANSFERASE DOMAIN-CONTAINING PROTEIN"/>
    <property type="match status" value="1"/>
</dbReference>
<keyword evidence="6" id="KW-0949">S-adenosyl-L-methionine</keyword>
<dbReference type="PANTHER" id="PTHR42873">
    <property type="entry name" value="RIBOSOMAL RNA LARGE SUBUNIT METHYLTRANSFERASE"/>
    <property type="match status" value="1"/>
</dbReference>
<dbReference type="InterPro" id="IPR002478">
    <property type="entry name" value="PUA"/>
</dbReference>
<keyword evidence="5" id="KW-0808">Transferase</keyword>
<accession>A0A9D1KXI7</accession>
<dbReference type="Gene3D" id="3.30.750.80">
    <property type="entry name" value="RNA methyltransferase domain (HRMD) like"/>
    <property type="match status" value="1"/>
</dbReference>
<dbReference type="Gene3D" id="3.40.50.150">
    <property type="entry name" value="Vaccinia Virus protein VP39"/>
    <property type="match status" value="1"/>
</dbReference>
<dbReference type="GO" id="GO:0005737">
    <property type="term" value="C:cytoplasm"/>
    <property type="evidence" value="ECO:0007669"/>
    <property type="project" value="UniProtKB-SubCell"/>
</dbReference>
<keyword evidence="7" id="KW-0694">RNA-binding</keyword>
<dbReference type="InterPro" id="IPR019614">
    <property type="entry name" value="SAM-dep_methyl-trfase"/>
</dbReference>
<dbReference type="EMBL" id="DVLT01000057">
    <property type="protein sequence ID" value="HIU03512.1"/>
    <property type="molecule type" value="Genomic_DNA"/>
</dbReference>
<dbReference type="GO" id="GO:0032259">
    <property type="term" value="P:methylation"/>
    <property type="evidence" value="ECO:0007669"/>
    <property type="project" value="UniProtKB-KW"/>
</dbReference>
<evidence type="ECO:0000313" key="10">
    <source>
        <dbReference type="EMBL" id="HIU03512.1"/>
    </source>
</evidence>
<dbReference type="GO" id="GO:0008168">
    <property type="term" value="F:methyltransferase activity"/>
    <property type="evidence" value="ECO:0007669"/>
    <property type="project" value="UniProtKB-KW"/>
</dbReference>
<proteinExistence type="inferred from homology"/>
<evidence type="ECO:0000256" key="3">
    <source>
        <dbReference type="ARBA" id="ARBA00022552"/>
    </source>
</evidence>
<name>A0A9D1KXI7_9FIRM</name>
<dbReference type="SUPFAM" id="SSF88697">
    <property type="entry name" value="PUA domain-like"/>
    <property type="match status" value="1"/>
</dbReference>